<name>A0AA39ZUM6_9PEZI</name>
<keyword evidence="4" id="KW-0804">Transcription</keyword>
<gene>
    <name evidence="7" type="ORF">B0T26DRAFT_658273</name>
</gene>
<keyword evidence="3" id="KW-0805">Transcription regulation</keyword>
<dbReference type="EMBL" id="JAUIRO010000008">
    <property type="protein sequence ID" value="KAK0703898.1"/>
    <property type="molecule type" value="Genomic_DNA"/>
</dbReference>
<evidence type="ECO:0000313" key="8">
    <source>
        <dbReference type="Proteomes" id="UP001172101"/>
    </source>
</evidence>
<evidence type="ECO:0000256" key="4">
    <source>
        <dbReference type="ARBA" id="ARBA00023163"/>
    </source>
</evidence>
<evidence type="ECO:0000256" key="5">
    <source>
        <dbReference type="ARBA" id="ARBA00023242"/>
    </source>
</evidence>
<sequence>MAPPNTLTAPAAGRRSLKRKACLRCTKLKRKCDKSAPFCVRCLETGVACHYPPLRNPLRHLLDQLQGTSERSGLVQIDQAFWSVGQSSNVGARREADPVDSPIAITNDFWFICPDTWPRQYGLYPLHSDADKKPAASDDTLAHFVSLLQTWMQAWTTDGHSVLIHRHLYSQEVPTVIQDALTALAAYHAAAAHGSAKGVALRIVQDRARQLVDAQRQLEQAQVDAGIDFCPHDVANGVPFCPHGAPCIAVATPDHLARTQALFVYQLVLLFDGDIRSRALGEQHVEMLHKWACQLVESTRLDAVAAARLYFVNSLCLDDRDGVNEPDTRQTHNGSPALAHAAWVLAESVRRVYLAAELMQSAFQTLKTGRPRYIVDAPFSAKASLWDAPSPAAWLAAVEGRPAGAPGATGAKTSPVLLMVSRDGAWRIMDEAAPDQVDDFARAVLEMTYGRDSVETWLVGRRAAVSARFA</sequence>
<evidence type="ECO:0000259" key="6">
    <source>
        <dbReference type="PROSITE" id="PS50048"/>
    </source>
</evidence>
<keyword evidence="2" id="KW-0862">Zinc</keyword>
<dbReference type="GO" id="GO:0008270">
    <property type="term" value="F:zinc ion binding"/>
    <property type="evidence" value="ECO:0007669"/>
    <property type="project" value="InterPro"/>
</dbReference>
<dbReference type="Proteomes" id="UP001172101">
    <property type="component" value="Unassembled WGS sequence"/>
</dbReference>
<keyword evidence="1" id="KW-0479">Metal-binding</keyword>
<keyword evidence="5" id="KW-0539">Nucleus</keyword>
<dbReference type="Pfam" id="PF00172">
    <property type="entry name" value="Zn_clus"/>
    <property type="match status" value="1"/>
</dbReference>
<evidence type="ECO:0000256" key="1">
    <source>
        <dbReference type="ARBA" id="ARBA00022723"/>
    </source>
</evidence>
<proteinExistence type="predicted"/>
<dbReference type="GeneID" id="85322124"/>
<protein>
    <recommendedName>
        <fullName evidence="6">Zn(2)-C6 fungal-type domain-containing protein</fullName>
    </recommendedName>
</protein>
<evidence type="ECO:0000256" key="2">
    <source>
        <dbReference type="ARBA" id="ARBA00022833"/>
    </source>
</evidence>
<evidence type="ECO:0000313" key="7">
    <source>
        <dbReference type="EMBL" id="KAK0703898.1"/>
    </source>
</evidence>
<dbReference type="SMART" id="SM00066">
    <property type="entry name" value="GAL4"/>
    <property type="match status" value="1"/>
</dbReference>
<feature type="domain" description="Zn(2)-C6 fungal-type" evidence="6">
    <location>
        <begin position="21"/>
        <end position="51"/>
    </location>
</feature>
<dbReference type="GO" id="GO:0000981">
    <property type="term" value="F:DNA-binding transcription factor activity, RNA polymerase II-specific"/>
    <property type="evidence" value="ECO:0007669"/>
    <property type="project" value="InterPro"/>
</dbReference>
<dbReference type="RefSeq" id="XP_060290757.1">
    <property type="nucleotide sequence ID" value="XM_060438854.1"/>
</dbReference>
<evidence type="ECO:0000256" key="3">
    <source>
        <dbReference type="ARBA" id="ARBA00023015"/>
    </source>
</evidence>
<comment type="caution">
    <text evidence="7">The sequence shown here is derived from an EMBL/GenBank/DDBJ whole genome shotgun (WGS) entry which is preliminary data.</text>
</comment>
<dbReference type="SUPFAM" id="SSF57701">
    <property type="entry name" value="Zn2/Cys6 DNA-binding domain"/>
    <property type="match status" value="1"/>
</dbReference>
<reference evidence="7" key="1">
    <citation type="submission" date="2023-06" db="EMBL/GenBank/DDBJ databases">
        <title>Genome-scale phylogeny and comparative genomics of the fungal order Sordariales.</title>
        <authorList>
            <consortium name="Lawrence Berkeley National Laboratory"/>
            <person name="Hensen N."/>
            <person name="Bonometti L."/>
            <person name="Westerberg I."/>
            <person name="Brannstrom I.O."/>
            <person name="Guillou S."/>
            <person name="Cros-Aarteil S."/>
            <person name="Calhoun S."/>
            <person name="Haridas S."/>
            <person name="Kuo A."/>
            <person name="Mondo S."/>
            <person name="Pangilinan J."/>
            <person name="Riley R."/>
            <person name="LaButti K."/>
            <person name="Andreopoulos B."/>
            <person name="Lipzen A."/>
            <person name="Chen C."/>
            <person name="Yanf M."/>
            <person name="Daum C."/>
            <person name="Ng V."/>
            <person name="Clum A."/>
            <person name="Steindorff A."/>
            <person name="Ohm R."/>
            <person name="Martin F."/>
            <person name="Silar P."/>
            <person name="Natvig D."/>
            <person name="Lalanne C."/>
            <person name="Gautier V."/>
            <person name="Ament-velasquez S.L."/>
            <person name="Kruys A."/>
            <person name="Hutchinson M.I."/>
            <person name="Powell A.J."/>
            <person name="Barry K."/>
            <person name="Miller A.N."/>
            <person name="Grigoriev I.V."/>
            <person name="Debuchy R."/>
            <person name="Gladieux P."/>
            <person name="Thoren M.H."/>
            <person name="Johannesson H."/>
        </authorList>
    </citation>
    <scope>NUCLEOTIDE SEQUENCE</scope>
    <source>
        <strain evidence="7">SMH2392-1A</strain>
    </source>
</reference>
<dbReference type="PANTHER" id="PTHR47660">
    <property type="entry name" value="TRANSCRIPTION FACTOR WITH C2H2 AND ZN(2)-CYS(6) DNA BINDING DOMAIN (EUROFUNG)-RELATED-RELATED"/>
    <property type="match status" value="1"/>
</dbReference>
<dbReference type="Gene3D" id="4.10.240.10">
    <property type="entry name" value="Zn(2)-C6 fungal-type DNA-binding domain"/>
    <property type="match status" value="1"/>
</dbReference>
<dbReference type="CDD" id="cd00067">
    <property type="entry name" value="GAL4"/>
    <property type="match status" value="1"/>
</dbReference>
<dbReference type="PROSITE" id="PS00463">
    <property type="entry name" value="ZN2_CY6_FUNGAL_1"/>
    <property type="match status" value="1"/>
</dbReference>
<dbReference type="InterPro" id="IPR001138">
    <property type="entry name" value="Zn2Cys6_DnaBD"/>
</dbReference>
<keyword evidence="8" id="KW-1185">Reference proteome</keyword>
<dbReference type="AlphaFoldDB" id="A0AA39ZUM6"/>
<dbReference type="InterPro" id="IPR036864">
    <property type="entry name" value="Zn2-C6_fun-type_DNA-bd_sf"/>
</dbReference>
<dbReference type="PROSITE" id="PS50048">
    <property type="entry name" value="ZN2_CY6_FUNGAL_2"/>
    <property type="match status" value="1"/>
</dbReference>
<accession>A0AA39ZUM6</accession>
<organism evidence="7 8">
    <name type="scientific">Lasiosphaeria miniovina</name>
    <dbReference type="NCBI Taxonomy" id="1954250"/>
    <lineage>
        <taxon>Eukaryota</taxon>
        <taxon>Fungi</taxon>
        <taxon>Dikarya</taxon>
        <taxon>Ascomycota</taxon>
        <taxon>Pezizomycotina</taxon>
        <taxon>Sordariomycetes</taxon>
        <taxon>Sordariomycetidae</taxon>
        <taxon>Sordariales</taxon>
        <taxon>Lasiosphaeriaceae</taxon>
        <taxon>Lasiosphaeria</taxon>
    </lineage>
</organism>